<dbReference type="RefSeq" id="WP_076822998.1">
    <property type="nucleotide sequence ID" value="NZ_MOMC01000139.1"/>
</dbReference>
<dbReference type="Proteomes" id="UP000188929">
    <property type="component" value="Unassembled WGS sequence"/>
</dbReference>
<dbReference type="Pfam" id="PF04909">
    <property type="entry name" value="Amidohydro_2"/>
    <property type="match status" value="1"/>
</dbReference>
<dbReference type="SUPFAM" id="SSF51556">
    <property type="entry name" value="Metallo-dependent hydrolases"/>
    <property type="match status" value="1"/>
</dbReference>
<dbReference type="GO" id="GO:0005737">
    <property type="term" value="C:cytoplasm"/>
    <property type="evidence" value="ECO:0007669"/>
    <property type="project" value="TreeGrafter"/>
</dbReference>
<comment type="caution">
    <text evidence="3">The sequence shown here is derived from an EMBL/GenBank/DDBJ whole genome shotgun (WGS) entry which is preliminary data.</text>
</comment>
<dbReference type="InterPro" id="IPR006680">
    <property type="entry name" value="Amidohydro-rel"/>
</dbReference>
<keyword evidence="3" id="KW-0378">Hydrolase</keyword>
<organism evidence="3 4">
    <name type="scientific">Pseudofrankia asymbiotica</name>
    <dbReference type="NCBI Taxonomy" id="1834516"/>
    <lineage>
        <taxon>Bacteria</taxon>
        <taxon>Bacillati</taxon>
        <taxon>Actinomycetota</taxon>
        <taxon>Actinomycetes</taxon>
        <taxon>Frankiales</taxon>
        <taxon>Frankiaceae</taxon>
        <taxon>Pseudofrankia</taxon>
    </lineage>
</organism>
<dbReference type="STRING" id="1834516.BL253_37560"/>
<gene>
    <name evidence="3" type="ORF">BL253_37560</name>
</gene>
<dbReference type="PANTHER" id="PTHR21240:SF28">
    <property type="entry name" value="ISO-OROTATE DECARBOXYLASE (EUROFUNG)"/>
    <property type="match status" value="1"/>
</dbReference>
<accession>A0A1V2HYZ1</accession>
<evidence type="ECO:0000313" key="3">
    <source>
        <dbReference type="EMBL" id="ONH21862.1"/>
    </source>
</evidence>
<dbReference type="GO" id="GO:0016787">
    <property type="term" value="F:hydrolase activity"/>
    <property type="evidence" value="ECO:0007669"/>
    <property type="project" value="UniProtKB-KW"/>
</dbReference>
<dbReference type="GO" id="GO:0016831">
    <property type="term" value="F:carboxy-lyase activity"/>
    <property type="evidence" value="ECO:0007669"/>
    <property type="project" value="InterPro"/>
</dbReference>
<keyword evidence="4" id="KW-1185">Reference proteome</keyword>
<evidence type="ECO:0000259" key="2">
    <source>
        <dbReference type="Pfam" id="PF04909"/>
    </source>
</evidence>
<reference evidence="4" key="1">
    <citation type="submission" date="2016-10" db="EMBL/GenBank/DDBJ databases">
        <title>Frankia sp. NRRL B-16386 Genome sequencing.</title>
        <authorList>
            <person name="Ghodhbane-Gtari F."/>
            <person name="Swanson E."/>
            <person name="Gueddou A."/>
            <person name="Hezbri K."/>
            <person name="Ktari K."/>
            <person name="Nouioui I."/>
            <person name="Morris K."/>
            <person name="Simpson S."/>
            <person name="Abebe-Akele F."/>
            <person name="Thomas K."/>
            <person name="Gtari M."/>
            <person name="Tisa L.S."/>
        </authorList>
    </citation>
    <scope>NUCLEOTIDE SEQUENCE [LARGE SCALE GENOMIC DNA]</scope>
    <source>
        <strain evidence="4">NRRL B-16386</strain>
    </source>
</reference>
<dbReference type="OrthoDB" id="8673349at2"/>
<protein>
    <submittedName>
        <fullName evidence="3">Amidohydrolase</fullName>
    </submittedName>
</protein>
<keyword evidence="1" id="KW-0456">Lyase</keyword>
<dbReference type="AlphaFoldDB" id="A0A1V2HYZ1"/>
<dbReference type="PANTHER" id="PTHR21240">
    <property type="entry name" value="2-AMINO-3-CARBOXYLMUCONATE-6-SEMIALDEHYDE DECARBOXYLASE"/>
    <property type="match status" value="1"/>
</dbReference>
<feature type="domain" description="Amidohydrolase-related" evidence="2">
    <location>
        <begin position="88"/>
        <end position="399"/>
    </location>
</feature>
<name>A0A1V2HYZ1_9ACTN</name>
<dbReference type="GO" id="GO:0019748">
    <property type="term" value="P:secondary metabolic process"/>
    <property type="evidence" value="ECO:0007669"/>
    <property type="project" value="TreeGrafter"/>
</dbReference>
<dbReference type="Gene3D" id="3.20.20.140">
    <property type="entry name" value="Metal-dependent hydrolases"/>
    <property type="match status" value="1"/>
</dbReference>
<dbReference type="InterPro" id="IPR032466">
    <property type="entry name" value="Metal_Hydrolase"/>
</dbReference>
<evidence type="ECO:0000313" key="4">
    <source>
        <dbReference type="Proteomes" id="UP000188929"/>
    </source>
</evidence>
<proteinExistence type="predicted"/>
<dbReference type="InterPro" id="IPR032465">
    <property type="entry name" value="ACMSD"/>
</dbReference>
<evidence type="ECO:0000256" key="1">
    <source>
        <dbReference type="ARBA" id="ARBA00023239"/>
    </source>
</evidence>
<dbReference type="EMBL" id="MOMC01000139">
    <property type="protein sequence ID" value="ONH21862.1"/>
    <property type="molecule type" value="Genomic_DNA"/>
</dbReference>
<sequence>MDAIPRLISVDDHVIEPGNVWQDRLPARYRDRGPRLVRVFGRIEPAGAGYRVVEDADAPGARWADEWRYDDLRYVIPAGMAQVHALRDTHYHEPVTHDDMAPGCYDQAARLADMDLNHTEASLCFPTFPRFCGQTFLEREDKELALLCVQAYNDWMIDEWCGGAGRGRLIPLTLIPLWDPELAAAEVRRCAAKGSRAILFSECPPFLGLPSIHSGAWDPVWRACEETESVVNMHIGSSSTWPNTGKDSPALVPKSLSFQNAQTAFTDWLASGLLERFTTLRIALSEGQVGWIPFLAGRLDNEWELADLFEDNIRERLPRPPSSYIPGRVFGCVFDDLAGLRARDQIGMSQIMIETDYPHGDTSFPNSLQMVEKLAAGAGLSDREVYQLVRGNAIACYGLGRFGITA</sequence>